<evidence type="ECO:0000313" key="2">
    <source>
        <dbReference type="Proteomes" id="UP000001953"/>
    </source>
</evidence>
<dbReference type="InterPro" id="IPR006597">
    <property type="entry name" value="Sel1-like"/>
</dbReference>
<dbReference type="PANTHER" id="PTHR11102">
    <property type="entry name" value="SEL-1-LIKE PROTEIN"/>
    <property type="match status" value="1"/>
</dbReference>
<evidence type="ECO:0000313" key="1">
    <source>
        <dbReference type="EMBL" id="ABE61626.1"/>
    </source>
</evidence>
<accession>Q1QQ71</accession>
<dbReference type="EMBL" id="CP000319">
    <property type="protein sequence ID" value="ABE61626.1"/>
    <property type="molecule type" value="Genomic_DNA"/>
</dbReference>
<name>Q1QQ71_NITHX</name>
<dbReference type="PANTHER" id="PTHR11102:SF160">
    <property type="entry name" value="ERAD-ASSOCIATED E3 UBIQUITIN-PROTEIN LIGASE COMPONENT HRD3"/>
    <property type="match status" value="1"/>
</dbReference>
<dbReference type="Pfam" id="PF08238">
    <property type="entry name" value="Sel1"/>
    <property type="match status" value="2"/>
</dbReference>
<reference evidence="1 2" key="1">
    <citation type="submission" date="2006-03" db="EMBL/GenBank/DDBJ databases">
        <title>Complete sequence of chromosome of Nitrobacter hamburgensis X14.</title>
        <authorList>
            <consortium name="US DOE Joint Genome Institute"/>
            <person name="Copeland A."/>
            <person name="Lucas S."/>
            <person name="Lapidus A."/>
            <person name="Barry K."/>
            <person name="Detter J.C."/>
            <person name="Glavina del Rio T."/>
            <person name="Hammon N."/>
            <person name="Israni S."/>
            <person name="Dalin E."/>
            <person name="Tice H."/>
            <person name="Pitluck S."/>
            <person name="Chain P."/>
            <person name="Malfatti S."/>
            <person name="Shin M."/>
            <person name="Vergez L."/>
            <person name="Schmutz J."/>
            <person name="Larimer F."/>
            <person name="Land M."/>
            <person name="Hauser L."/>
            <person name="Kyrpides N."/>
            <person name="Ivanova N."/>
            <person name="Ward B."/>
            <person name="Arp D."/>
            <person name="Klotz M."/>
            <person name="Stein L."/>
            <person name="O'Mullan G."/>
            <person name="Starkenburg S."/>
            <person name="Sayavedra L."/>
            <person name="Poret-Peterson A.T."/>
            <person name="Gentry M.E."/>
            <person name="Bruce D."/>
            <person name="Richardson P."/>
        </authorList>
    </citation>
    <scope>NUCLEOTIDE SEQUENCE [LARGE SCALE GENOMIC DNA]</scope>
    <source>
        <strain evidence="2">DSM 10229 / NCIMB 13809 / X14</strain>
    </source>
</reference>
<dbReference type="OrthoDB" id="112232at2"/>
<protein>
    <submittedName>
        <fullName evidence="1">Sel1-like protein</fullName>
    </submittedName>
</protein>
<keyword evidence="2" id="KW-1185">Reference proteome</keyword>
<dbReference type="InterPro" id="IPR011990">
    <property type="entry name" value="TPR-like_helical_dom_sf"/>
</dbReference>
<dbReference type="RefSeq" id="WP_011509328.1">
    <property type="nucleotide sequence ID" value="NC_007964.1"/>
</dbReference>
<sequence length="182" mass="19990">MTCGFAPSTDTVARRQKSRRNAWAAAFVLFACCFLPLRTASADALARANAAYARGDYIGTVRMLTPLALRGNANAQAFLGFMYENGYGAPQAYDAAVDLYIDAAIRGNPFGQGMLGLMYDKGHGVRRDVVLAYKWLNLAAARAPRRERDYFLRLRNAVASKMSPAQIHEGQRLALIWAPGRP</sequence>
<dbReference type="eggNOG" id="COG0790">
    <property type="taxonomic scope" value="Bacteria"/>
</dbReference>
<dbReference type="Gene3D" id="1.25.40.10">
    <property type="entry name" value="Tetratricopeptide repeat domain"/>
    <property type="match status" value="1"/>
</dbReference>
<dbReference type="HOGENOM" id="CLU_000288_36_8_5"/>
<gene>
    <name evidence="1" type="ordered locus">Nham_0743</name>
</gene>
<dbReference type="SUPFAM" id="SSF81901">
    <property type="entry name" value="HCP-like"/>
    <property type="match status" value="1"/>
</dbReference>
<proteinExistence type="predicted"/>
<dbReference type="STRING" id="323097.Nham_0743"/>
<dbReference type="InterPro" id="IPR050767">
    <property type="entry name" value="Sel1_AlgK"/>
</dbReference>
<dbReference type="KEGG" id="nha:Nham_0743"/>
<dbReference type="AlphaFoldDB" id="Q1QQ71"/>
<organism evidence="1 2">
    <name type="scientific">Nitrobacter hamburgensis (strain DSM 10229 / NCIMB 13809 / X14)</name>
    <dbReference type="NCBI Taxonomy" id="323097"/>
    <lineage>
        <taxon>Bacteria</taxon>
        <taxon>Pseudomonadati</taxon>
        <taxon>Pseudomonadota</taxon>
        <taxon>Alphaproteobacteria</taxon>
        <taxon>Hyphomicrobiales</taxon>
        <taxon>Nitrobacteraceae</taxon>
        <taxon>Nitrobacter</taxon>
    </lineage>
</organism>
<dbReference type="SMART" id="SM00671">
    <property type="entry name" value="SEL1"/>
    <property type="match status" value="2"/>
</dbReference>
<dbReference type="Proteomes" id="UP000001953">
    <property type="component" value="Chromosome"/>
</dbReference>